<keyword evidence="2" id="KW-0812">Transmembrane</keyword>
<reference evidence="4 5" key="1">
    <citation type="submission" date="2017-06" db="EMBL/GenBank/DDBJ databases">
        <title>Genome sequencing of cyanobaciteial culture collection at National Institute for Environmental Studies (NIES).</title>
        <authorList>
            <person name="Hirose Y."/>
            <person name="Shimura Y."/>
            <person name="Fujisawa T."/>
            <person name="Nakamura Y."/>
            <person name="Kawachi M."/>
        </authorList>
    </citation>
    <scope>NUCLEOTIDE SEQUENCE [LARGE SCALE GENOMIC DNA]</scope>
    <source>
        <strain evidence="4 5">NIES-37</strain>
    </source>
</reference>
<dbReference type="Proteomes" id="UP000218785">
    <property type="component" value="Chromosome"/>
</dbReference>
<evidence type="ECO:0000313" key="4">
    <source>
        <dbReference type="EMBL" id="BAY96331.1"/>
    </source>
</evidence>
<gene>
    <name evidence="4" type="ORF">NIES37_02630</name>
</gene>
<feature type="transmembrane region" description="Helical" evidence="2">
    <location>
        <begin position="68"/>
        <end position="92"/>
    </location>
</feature>
<proteinExistence type="predicted"/>
<name>A0A1Z4MSF6_9CYAN</name>
<organism evidence="4 5">
    <name type="scientific">Tolypothrix tenuis PCC 7101</name>
    <dbReference type="NCBI Taxonomy" id="231146"/>
    <lineage>
        <taxon>Bacteria</taxon>
        <taxon>Bacillati</taxon>
        <taxon>Cyanobacteriota</taxon>
        <taxon>Cyanophyceae</taxon>
        <taxon>Nostocales</taxon>
        <taxon>Tolypothrichaceae</taxon>
        <taxon>Tolypothrix</taxon>
    </lineage>
</organism>
<dbReference type="GO" id="GO:0009579">
    <property type="term" value="C:thylakoid"/>
    <property type="evidence" value="ECO:0007669"/>
    <property type="project" value="InterPro"/>
</dbReference>
<dbReference type="GO" id="GO:0016020">
    <property type="term" value="C:membrane"/>
    <property type="evidence" value="ECO:0007669"/>
    <property type="project" value="UniProtKB-SubCell"/>
</dbReference>
<dbReference type="InterPro" id="IPR025564">
    <property type="entry name" value="CAAD_dom"/>
</dbReference>
<dbReference type="InterPro" id="IPR033344">
    <property type="entry name" value="CURT1"/>
</dbReference>
<accession>A0A1Z4MSF6</accession>
<evidence type="ECO:0000256" key="2">
    <source>
        <dbReference type="SAM" id="Phobius"/>
    </source>
</evidence>
<feature type="transmembrane region" description="Helical" evidence="2">
    <location>
        <begin position="98"/>
        <end position="117"/>
    </location>
</feature>
<dbReference type="KEGG" id="ttq:NIES37_02630"/>
<protein>
    <recommendedName>
        <fullName evidence="3">Cyanobacterial aminoacyl-tRNA synthetase CAAD domain-containing protein</fullName>
    </recommendedName>
</protein>
<dbReference type="Pfam" id="PF14159">
    <property type="entry name" value="CAAD"/>
    <property type="match status" value="1"/>
</dbReference>
<dbReference type="EMBL" id="AP018248">
    <property type="protein sequence ID" value="BAY96331.1"/>
    <property type="molecule type" value="Genomic_DNA"/>
</dbReference>
<keyword evidence="2" id="KW-1133">Transmembrane helix</keyword>
<feature type="domain" description="Cyanobacterial aminoacyl-tRNA synthetase CAAD" evidence="3">
    <location>
        <begin position="60"/>
        <end position="142"/>
    </location>
</feature>
<evidence type="ECO:0000313" key="5">
    <source>
        <dbReference type="Proteomes" id="UP000218785"/>
    </source>
</evidence>
<evidence type="ECO:0000256" key="1">
    <source>
        <dbReference type="ARBA" id="ARBA00004141"/>
    </source>
</evidence>
<sequence length="147" mass="16313">MQTQVQPPKYVEPPYTTDKTIIDSSAAETLSTLASEAQSEKQGTEIGRKTAEFLETLPKNVANFVNEYNFLVISFVVLVATVIALRMLVAITDAIDDIPFLASFFQLIGFSYVIWFVSRYFLKASTRQELAGEVDSAKEQITDSNAS</sequence>
<keyword evidence="2" id="KW-0472">Membrane</keyword>
<dbReference type="AlphaFoldDB" id="A0A1Z4MSF6"/>
<keyword evidence="5" id="KW-1185">Reference proteome</keyword>
<evidence type="ECO:0000259" key="3">
    <source>
        <dbReference type="Pfam" id="PF14159"/>
    </source>
</evidence>
<dbReference type="PANTHER" id="PTHR33222">
    <property type="match status" value="1"/>
</dbReference>
<comment type="subcellular location">
    <subcellularLocation>
        <location evidence="1">Membrane</location>
        <topology evidence="1">Multi-pass membrane protein</topology>
    </subcellularLocation>
</comment>
<dbReference type="PANTHER" id="PTHR33222:SF4">
    <property type="entry name" value="PROTEIN CURVATURE THYLAKOID 1A, CHLOROPLASTIC"/>
    <property type="match status" value="1"/>
</dbReference>
<dbReference type="RefSeq" id="WP_190445677.1">
    <property type="nucleotide sequence ID" value="NZ_CAWNJS010000001.1"/>
</dbReference>